<feature type="transmembrane region" description="Helical" evidence="1">
    <location>
        <begin position="12"/>
        <end position="32"/>
    </location>
</feature>
<feature type="transmembrane region" description="Helical" evidence="1">
    <location>
        <begin position="141"/>
        <end position="161"/>
    </location>
</feature>
<dbReference type="InterPro" id="IPR013655">
    <property type="entry name" value="PAS_fold_3"/>
</dbReference>
<keyword evidence="1" id="KW-0472">Membrane</keyword>
<dbReference type="InterPro" id="IPR043128">
    <property type="entry name" value="Rev_trsase/Diguanyl_cyclase"/>
</dbReference>
<evidence type="ECO:0000259" key="3">
    <source>
        <dbReference type="PROSITE" id="PS50887"/>
    </source>
</evidence>
<gene>
    <name evidence="4" type="ORF">pBIO2079_07</name>
</gene>
<dbReference type="NCBIfam" id="TIGR00254">
    <property type="entry name" value="GGDEF"/>
    <property type="match status" value="1"/>
</dbReference>
<dbReference type="PROSITE" id="PS50113">
    <property type="entry name" value="PAC"/>
    <property type="match status" value="1"/>
</dbReference>
<accession>A0A075FAR0</accession>
<dbReference type="AlphaFoldDB" id="A0A075FAR0"/>
<dbReference type="Pfam" id="PF08447">
    <property type="entry name" value="PAS_3"/>
    <property type="match status" value="1"/>
</dbReference>
<dbReference type="InterPro" id="IPR000160">
    <property type="entry name" value="GGDEF_dom"/>
</dbReference>
<reference evidence="4" key="2">
    <citation type="submission" date="2014-02" db="EMBL/GenBank/DDBJ databases">
        <authorList>
            <person name="Curson A.R.J."/>
            <person name="Burns O.J."/>
            <person name="Voget S."/>
            <person name="Daniel R."/>
            <person name="Todd J.D."/>
            <person name="McInnis K."/>
            <person name="Wexler M."/>
            <person name="Johnston A.W.B."/>
        </authorList>
    </citation>
    <scope>NUCLEOTIDE SEQUENCE</scope>
</reference>
<dbReference type="Gene3D" id="3.30.70.270">
    <property type="match status" value="1"/>
</dbReference>
<dbReference type="Gene3D" id="3.30.450.20">
    <property type="entry name" value="PAS domain"/>
    <property type="match status" value="1"/>
</dbReference>
<evidence type="ECO:0000313" key="4">
    <source>
        <dbReference type="EMBL" id="AIE77268.1"/>
    </source>
</evidence>
<dbReference type="PANTHER" id="PTHR44757:SF2">
    <property type="entry name" value="BIOFILM ARCHITECTURE MAINTENANCE PROTEIN MBAA"/>
    <property type="match status" value="1"/>
</dbReference>
<keyword evidence="1" id="KW-1133">Transmembrane helix</keyword>
<dbReference type="CDD" id="cd01949">
    <property type="entry name" value="GGDEF"/>
    <property type="match status" value="1"/>
</dbReference>
<feature type="domain" description="GGDEF" evidence="3">
    <location>
        <begin position="329"/>
        <end position="461"/>
    </location>
</feature>
<dbReference type="PROSITE" id="PS50887">
    <property type="entry name" value="GGDEF"/>
    <property type="match status" value="1"/>
</dbReference>
<name>A0A075FAR0_9BACT</name>
<organism evidence="4">
    <name type="scientific">uncultured bacterium pBIO2079</name>
    <dbReference type="NCBI Taxonomy" id="1478040"/>
    <lineage>
        <taxon>Bacteria</taxon>
        <taxon>environmental samples</taxon>
    </lineage>
</organism>
<dbReference type="FunFam" id="3.30.70.270:FF:000001">
    <property type="entry name" value="Diguanylate cyclase domain protein"/>
    <property type="match status" value="1"/>
</dbReference>
<dbReference type="SUPFAM" id="SSF55073">
    <property type="entry name" value="Nucleotide cyclase"/>
    <property type="match status" value="1"/>
</dbReference>
<feature type="transmembrane region" description="Helical" evidence="1">
    <location>
        <begin position="86"/>
        <end position="103"/>
    </location>
</feature>
<feature type="transmembrane region" description="Helical" evidence="1">
    <location>
        <begin position="61"/>
        <end position="79"/>
    </location>
</feature>
<dbReference type="Pfam" id="PF00990">
    <property type="entry name" value="GGDEF"/>
    <property type="match status" value="1"/>
</dbReference>
<dbReference type="Gene3D" id="2.10.70.100">
    <property type="match status" value="1"/>
</dbReference>
<dbReference type="InterPro" id="IPR052155">
    <property type="entry name" value="Biofilm_reg_signaling"/>
</dbReference>
<dbReference type="EMBL" id="KJ531199">
    <property type="protein sequence ID" value="AIE77268.1"/>
    <property type="molecule type" value="Genomic_DNA"/>
</dbReference>
<dbReference type="NCBIfam" id="TIGR00229">
    <property type="entry name" value="sensory_box"/>
    <property type="match status" value="1"/>
</dbReference>
<dbReference type="InterPro" id="IPR001610">
    <property type="entry name" value="PAC"/>
</dbReference>
<dbReference type="InterPro" id="IPR035965">
    <property type="entry name" value="PAS-like_dom_sf"/>
</dbReference>
<reference evidence="4" key="1">
    <citation type="journal article" date="2014" name="PLoS ONE">
        <title>Screening of metagenomic and genomic libraries reveals three classes of bacterial enzymes that overcome the toxicity of acrylate.</title>
        <authorList>
            <person name="Curson A.R."/>
            <person name="Burns O.J."/>
            <person name="Voget S."/>
            <person name="Daniel R."/>
            <person name="Todd J.D."/>
            <person name="McInnis K."/>
            <person name="Wexler M."/>
            <person name="Johnston A.W."/>
        </authorList>
    </citation>
    <scope>NUCLEOTIDE SEQUENCE</scope>
</reference>
<feature type="transmembrane region" description="Helical" evidence="1">
    <location>
        <begin position="39"/>
        <end position="55"/>
    </location>
</feature>
<sequence>MGRPTQITDQLNFIMLKLLWFIVIITCLLDLVQGKQYTLFQYMILFIILLLPTLLLKGETFLTRGSYLLVMVLILYFSLRLFWQPSLINLLFLYLAMFLTILYQSPPLILIAGIAATAVSIIVFQLHPGSLVSAAEVMQPVWFIIPGLILISLMLVVNRFIQVAHQQILREQQQWHNIQKGFAILRWSYEVKTGRLFLSQGAEELTGLPAELFVKQPKEIQKLVHPYDSLRLFEAYKDLLAGKKKVIEHRLLLNDGSIRWVHNFALPCKDQTGQVVRVDGLIIDVSEQKSREEKIKHMAFYDQLTGLPNRIMFENYFAFTLAGEKHREQKLALIFIDLDQFKQVNDEMGHDVGDLLLKEVAVRIKTIMRESDMLARLGGDEFVALITSVSRETITLVAERIMETFSRSFIIEGYELRVGASIGISVYPEDGRDLETLIKSADEAMYTAKRKGKNQYYFYVN</sequence>
<dbReference type="InterPro" id="IPR000014">
    <property type="entry name" value="PAS"/>
</dbReference>
<dbReference type="SMART" id="SM00267">
    <property type="entry name" value="GGDEF"/>
    <property type="match status" value="1"/>
</dbReference>
<protein>
    <submittedName>
        <fullName evidence="4">Putative signaling protein PA1727</fullName>
    </submittedName>
</protein>
<feature type="domain" description="PAC" evidence="2">
    <location>
        <begin position="245"/>
        <end position="297"/>
    </location>
</feature>
<evidence type="ECO:0000256" key="1">
    <source>
        <dbReference type="SAM" id="Phobius"/>
    </source>
</evidence>
<dbReference type="SUPFAM" id="SSF55785">
    <property type="entry name" value="PYP-like sensor domain (PAS domain)"/>
    <property type="match status" value="1"/>
</dbReference>
<dbReference type="SMART" id="SM00086">
    <property type="entry name" value="PAC"/>
    <property type="match status" value="1"/>
</dbReference>
<proteinExistence type="predicted"/>
<evidence type="ECO:0000259" key="2">
    <source>
        <dbReference type="PROSITE" id="PS50113"/>
    </source>
</evidence>
<dbReference type="PANTHER" id="PTHR44757">
    <property type="entry name" value="DIGUANYLATE CYCLASE DGCP"/>
    <property type="match status" value="1"/>
</dbReference>
<keyword evidence="1" id="KW-0812">Transmembrane</keyword>
<dbReference type="CDD" id="cd00130">
    <property type="entry name" value="PAS"/>
    <property type="match status" value="1"/>
</dbReference>
<dbReference type="InterPro" id="IPR000700">
    <property type="entry name" value="PAS-assoc_C"/>
</dbReference>
<dbReference type="InterPro" id="IPR029787">
    <property type="entry name" value="Nucleotide_cyclase"/>
</dbReference>